<keyword evidence="4" id="KW-0297">G-protein coupled receptor</keyword>
<name>A0A974HFX5_XENLA</name>
<feature type="transmembrane region" description="Helical" evidence="8">
    <location>
        <begin position="81"/>
        <end position="100"/>
    </location>
</feature>
<keyword evidence="5 8" id="KW-0472">Membrane</keyword>
<evidence type="ECO:0000256" key="1">
    <source>
        <dbReference type="ARBA" id="ARBA00004141"/>
    </source>
</evidence>
<dbReference type="InterPro" id="IPR017452">
    <property type="entry name" value="GPCR_Rhodpsn_7TM"/>
</dbReference>
<dbReference type="AlphaFoldDB" id="A0A974HFX5"/>
<feature type="transmembrane region" description="Helical" evidence="8">
    <location>
        <begin position="120"/>
        <end position="147"/>
    </location>
</feature>
<comment type="subcellular location">
    <subcellularLocation>
        <location evidence="1">Membrane</location>
        <topology evidence="1">Multi-pass membrane protein</topology>
    </subcellularLocation>
</comment>
<gene>
    <name evidence="10" type="ORF">XELAEV_18031598mg</name>
</gene>
<dbReference type="SUPFAM" id="SSF81321">
    <property type="entry name" value="Family A G protein-coupled receptor-like"/>
    <property type="match status" value="1"/>
</dbReference>
<evidence type="ECO:0000256" key="7">
    <source>
        <dbReference type="ARBA" id="ARBA00023224"/>
    </source>
</evidence>
<evidence type="ECO:0000256" key="5">
    <source>
        <dbReference type="ARBA" id="ARBA00023136"/>
    </source>
</evidence>
<keyword evidence="3 8" id="KW-1133">Transmembrane helix</keyword>
<feature type="transmembrane region" description="Helical" evidence="8">
    <location>
        <begin position="159"/>
        <end position="186"/>
    </location>
</feature>
<dbReference type="GO" id="GO:0004930">
    <property type="term" value="F:G protein-coupled receptor activity"/>
    <property type="evidence" value="ECO:0007669"/>
    <property type="project" value="UniProtKB-KW"/>
</dbReference>
<dbReference type="PANTHER" id="PTHR11334:SF65">
    <property type="entry name" value="MAS-RELATED G-PROTEIN COUPLED RECEPTOR MEMBER D"/>
    <property type="match status" value="1"/>
</dbReference>
<dbReference type="GO" id="GO:0005886">
    <property type="term" value="C:plasma membrane"/>
    <property type="evidence" value="ECO:0007669"/>
    <property type="project" value="TreeGrafter"/>
</dbReference>
<reference evidence="11" key="1">
    <citation type="journal article" date="2016" name="Nature">
        <title>Genome evolution in the allotetraploid frog Xenopus laevis.</title>
        <authorList>
            <person name="Session A.M."/>
            <person name="Uno Y."/>
            <person name="Kwon T."/>
            <person name="Chapman J.A."/>
            <person name="Toyoda A."/>
            <person name="Takahashi S."/>
            <person name="Fukui A."/>
            <person name="Hikosaka A."/>
            <person name="Suzuki A."/>
            <person name="Kondo M."/>
            <person name="van Heeringen S.J."/>
            <person name="Quigley I."/>
            <person name="Heinz S."/>
            <person name="Ogino H."/>
            <person name="Ochi H."/>
            <person name="Hellsten U."/>
            <person name="Lyons J.B."/>
            <person name="Simakov O."/>
            <person name="Putnam N."/>
            <person name="Stites J."/>
            <person name="Kuroki Y."/>
            <person name="Tanaka T."/>
            <person name="Michiue T."/>
            <person name="Watanabe M."/>
            <person name="Bogdanovic O."/>
            <person name="Lister R."/>
            <person name="Georgiou G."/>
            <person name="Paranjpe S.S."/>
            <person name="van Kruijsbergen I."/>
            <person name="Shu S."/>
            <person name="Carlson J."/>
            <person name="Kinoshita T."/>
            <person name="Ohta Y."/>
            <person name="Mawaribuchi S."/>
            <person name="Jenkins J."/>
            <person name="Grimwood J."/>
            <person name="Schmutz J."/>
            <person name="Mitros T."/>
            <person name="Mozaffari S.V."/>
            <person name="Suzuki Y."/>
            <person name="Haramoto Y."/>
            <person name="Yamamoto T.S."/>
            <person name="Takagi C."/>
            <person name="Heald R."/>
            <person name="Miller K."/>
            <person name="Haudenschild C."/>
            <person name="Kitzman J."/>
            <person name="Nakayama T."/>
            <person name="Izutsu Y."/>
            <person name="Robert J."/>
            <person name="Fortriede J."/>
            <person name="Burns K."/>
            <person name="Lotay V."/>
            <person name="Karimi K."/>
            <person name="Yasuoka Y."/>
            <person name="Dichmann D.S."/>
            <person name="Flajnik M.F."/>
            <person name="Houston D.W."/>
            <person name="Shendure J."/>
            <person name="DuPasquier L."/>
            <person name="Vize P.D."/>
            <person name="Zorn A.M."/>
            <person name="Ito M."/>
            <person name="Marcotte E.M."/>
            <person name="Wallingford J.B."/>
            <person name="Ito Y."/>
            <person name="Asashima M."/>
            <person name="Ueno N."/>
            <person name="Matsuda Y."/>
            <person name="Veenstra G.J."/>
            <person name="Fujiyama A."/>
            <person name="Harland R.M."/>
            <person name="Taira M."/>
            <person name="Rokhsar D.S."/>
        </authorList>
    </citation>
    <scope>NUCLEOTIDE SEQUENCE [LARGE SCALE GENOMIC DNA]</scope>
    <source>
        <strain evidence="11">J</strain>
    </source>
</reference>
<dbReference type="Pfam" id="PF00001">
    <property type="entry name" value="7tm_1"/>
    <property type="match status" value="1"/>
</dbReference>
<feature type="transmembrane region" description="Helical" evidence="8">
    <location>
        <begin position="7"/>
        <end position="26"/>
    </location>
</feature>
<keyword evidence="7" id="KW-0807">Transducer</keyword>
<evidence type="ECO:0000256" key="4">
    <source>
        <dbReference type="ARBA" id="ARBA00023040"/>
    </source>
</evidence>
<evidence type="ECO:0000256" key="8">
    <source>
        <dbReference type="SAM" id="Phobius"/>
    </source>
</evidence>
<evidence type="ECO:0000259" key="9">
    <source>
        <dbReference type="PROSITE" id="PS50262"/>
    </source>
</evidence>
<feature type="transmembrane region" description="Helical" evidence="8">
    <location>
        <begin position="198"/>
        <end position="216"/>
    </location>
</feature>
<dbReference type="InterPro" id="IPR000276">
    <property type="entry name" value="GPCR_Rhodpsn"/>
</dbReference>
<keyword evidence="2 8" id="KW-0812">Transmembrane</keyword>
<organism evidence="10 11">
    <name type="scientific">Xenopus laevis</name>
    <name type="common">African clawed frog</name>
    <dbReference type="NCBI Taxonomy" id="8355"/>
    <lineage>
        <taxon>Eukaryota</taxon>
        <taxon>Metazoa</taxon>
        <taxon>Chordata</taxon>
        <taxon>Craniata</taxon>
        <taxon>Vertebrata</taxon>
        <taxon>Euteleostomi</taxon>
        <taxon>Amphibia</taxon>
        <taxon>Batrachia</taxon>
        <taxon>Anura</taxon>
        <taxon>Pipoidea</taxon>
        <taxon>Pipidae</taxon>
        <taxon>Xenopodinae</taxon>
        <taxon>Xenopus</taxon>
        <taxon>Xenopus</taxon>
    </lineage>
</organism>
<dbReference type="PROSITE" id="PS50262">
    <property type="entry name" value="G_PROTEIN_RECEP_F1_2"/>
    <property type="match status" value="1"/>
</dbReference>
<dbReference type="EMBL" id="CM004476">
    <property type="protein sequence ID" value="OCT76398.1"/>
    <property type="molecule type" value="Genomic_DNA"/>
</dbReference>
<keyword evidence="6" id="KW-0675">Receptor</keyword>
<dbReference type="PANTHER" id="PTHR11334">
    <property type="entry name" value="MAS-RELATED G-PROTEIN COUPLED RECEPTOR"/>
    <property type="match status" value="1"/>
</dbReference>
<dbReference type="PRINTS" id="PR02108">
    <property type="entry name" value="MRGPCRFAMILY"/>
</dbReference>
<sequence length="250" mass="28991">MNLAVADLMLLTVTAVLMMANINTLVGSNLDFEGNAEFITILEIIYDLSLFSGMYLLNVLSVERSISVCFPLRYRSRRPKTLSVVMCVCLWILGCTESVIENLACPSKDFRIRTPVCRGLKTITFTLSICICLPLMIISTFTLIITIRKTFRDRYPPRLYIIIIAAIFIYILSVIPFNFIWFLMYFKLLPSIQHTLKIYFAGILSTSFNPYIYFIVGRLWKQKFNHSIHDPLHSAFKVEEDEKEDRKYFT</sequence>
<dbReference type="Proteomes" id="UP000694892">
    <property type="component" value="Chromosome 6L"/>
</dbReference>
<feature type="transmembrane region" description="Helical" evidence="8">
    <location>
        <begin position="38"/>
        <end position="60"/>
    </location>
</feature>
<dbReference type="PROSITE" id="PS00237">
    <property type="entry name" value="G_PROTEIN_RECEP_F1_1"/>
    <property type="match status" value="1"/>
</dbReference>
<proteinExistence type="predicted"/>
<evidence type="ECO:0000256" key="2">
    <source>
        <dbReference type="ARBA" id="ARBA00022692"/>
    </source>
</evidence>
<protein>
    <recommendedName>
        <fullName evidence="9">G-protein coupled receptors family 1 profile domain-containing protein</fullName>
    </recommendedName>
</protein>
<evidence type="ECO:0000313" key="10">
    <source>
        <dbReference type="EMBL" id="OCT76398.1"/>
    </source>
</evidence>
<dbReference type="Gene3D" id="1.20.1070.10">
    <property type="entry name" value="Rhodopsin 7-helix transmembrane proteins"/>
    <property type="match status" value="1"/>
</dbReference>
<feature type="domain" description="G-protein coupled receptors family 1 profile" evidence="9">
    <location>
        <begin position="1"/>
        <end position="213"/>
    </location>
</feature>
<evidence type="ECO:0000313" key="11">
    <source>
        <dbReference type="Proteomes" id="UP000694892"/>
    </source>
</evidence>
<dbReference type="InterPro" id="IPR026234">
    <property type="entry name" value="MRGPCRFAMILY"/>
</dbReference>
<evidence type="ECO:0000256" key="3">
    <source>
        <dbReference type="ARBA" id="ARBA00022989"/>
    </source>
</evidence>
<accession>A0A974HFX5</accession>
<evidence type="ECO:0000256" key="6">
    <source>
        <dbReference type="ARBA" id="ARBA00023170"/>
    </source>
</evidence>